<dbReference type="HAMAP" id="MF_00185">
    <property type="entry name" value="IPP_trans"/>
    <property type="match status" value="1"/>
</dbReference>
<dbReference type="EMBL" id="CP016893">
    <property type="protein sequence ID" value="AST59074.1"/>
    <property type="molecule type" value="Genomic_DNA"/>
</dbReference>
<evidence type="ECO:0000313" key="15">
    <source>
        <dbReference type="Proteomes" id="UP000214975"/>
    </source>
</evidence>
<keyword evidence="8 10" id="KW-0460">Magnesium</keyword>
<evidence type="ECO:0000256" key="9">
    <source>
        <dbReference type="ARBA" id="ARBA00049563"/>
    </source>
</evidence>
<comment type="subunit">
    <text evidence="10">Monomer.</text>
</comment>
<evidence type="ECO:0000313" key="14">
    <source>
        <dbReference type="EMBL" id="AST59074.1"/>
    </source>
</evidence>
<dbReference type="GO" id="GO:0005524">
    <property type="term" value="F:ATP binding"/>
    <property type="evidence" value="ECO:0007669"/>
    <property type="project" value="UniProtKB-UniRule"/>
</dbReference>
<comment type="catalytic activity">
    <reaction evidence="9 10 11">
        <text>adenosine(37) in tRNA + dimethylallyl diphosphate = N(6)-dimethylallyladenosine(37) in tRNA + diphosphate</text>
        <dbReference type="Rhea" id="RHEA:26482"/>
        <dbReference type="Rhea" id="RHEA-COMP:10162"/>
        <dbReference type="Rhea" id="RHEA-COMP:10375"/>
        <dbReference type="ChEBI" id="CHEBI:33019"/>
        <dbReference type="ChEBI" id="CHEBI:57623"/>
        <dbReference type="ChEBI" id="CHEBI:74411"/>
        <dbReference type="ChEBI" id="CHEBI:74415"/>
        <dbReference type="EC" id="2.5.1.75"/>
    </reaction>
</comment>
<evidence type="ECO:0000256" key="5">
    <source>
        <dbReference type="ARBA" id="ARBA00022694"/>
    </source>
</evidence>
<dbReference type="InterPro" id="IPR027417">
    <property type="entry name" value="P-loop_NTPase"/>
</dbReference>
<evidence type="ECO:0000256" key="2">
    <source>
        <dbReference type="ARBA" id="ARBA00003213"/>
    </source>
</evidence>
<dbReference type="PANTHER" id="PTHR11088:SF60">
    <property type="entry name" value="TRNA DIMETHYLALLYLTRANSFERASE"/>
    <property type="match status" value="1"/>
</dbReference>
<dbReference type="AlphaFoldDB" id="A0A223I3F1"/>
<dbReference type="GO" id="GO:0052381">
    <property type="term" value="F:tRNA dimethylallyltransferase activity"/>
    <property type="evidence" value="ECO:0007669"/>
    <property type="project" value="UniProtKB-UniRule"/>
</dbReference>
<evidence type="ECO:0000256" key="8">
    <source>
        <dbReference type="ARBA" id="ARBA00022842"/>
    </source>
</evidence>
<proteinExistence type="inferred from homology"/>
<feature type="binding site" evidence="10">
    <location>
        <begin position="10"/>
        <end position="17"/>
    </location>
    <ligand>
        <name>ATP</name>
        <dbReference type="ChEBI" id="CHEBI:30616"/>
    </ligand>
</feature>
<dbReference type="EC" id="2.5.1.75" evidence="10"/>
<feature type="site" description="Interaction with substrate tRNA" evidence="10">
    <location>
        <position position="101"/>
    </location>
</feature>
<dbReference type="Pfam" id="PF01715">
    <property type="entry name" value="IPPT"/>
    <property type="match status" value="1"/>
</dbReference>
<evidence type="ECO:0000256" key="6">
    <source>
        <dbReference type="ARBA" id="ARBA00022741"/>
    </source>
</evidence>
<feature type="site" description="Interaction with substrate tRNA" evidence="10">
    <location>
        <position position="124"/>
    </location>
</feature>
<dbReference type="Gene3D" id="1.10.20.140">
    <property type="match status" value="1"/>
</dbReference>
<sequence>MAIPLLIIVGPTASGKSKLSVELAKFYDGEIISADSMQIYKYMDIGTAKITDEEKQGIPHYMIDIVEPNVKFSVAEFEKMAKPIIDDIYKRGRLPIVVGGTGLYIDSLIYIMNFSDYIGNDDFRSALKNIAEVLGNDYLFNRLKVVDPKMFDKLHPNDLRRIIRALEVYQFTGKPISVYQELSSKRMNPEYDVIMIGLNFRDRNKLYKRIDDRVDIMLKNNLVNEVVNLLKIGYNKYDTSMQALGYKEIAEYLDGNVTFDEAISNLKKRTRRYAKRQITWFKSYKIINWFYVDDYIDFEELKKNIICFLAGKLNFK</sequence>
<evidence type="ECO:0000256" key="7">
    <source>
        <dbReference type="ARBA" id="ARBA00022840"/>
    </source>
</evidence>
<evidence type="ECO:0000256" key="12">
    <source>
        <dbReference type="RuleBase" id="RU003784"/>
    </source>
</evidence>
<feature type="binding site" evidence="10">
    <location>
        <begin position="12"/>
        <end position="17"/>
    </location>
    <ligand>
        <name>substrate</name>
    </ligand>
</feature>
<dbReference type="InterPro" id="IPR039657">
    <property type="entry name" value="Dimethylallyltransferase"/>
</dbReference>
<dbReference type="SUPFAM" id="SSF52540">
    <property type="entry name" value="P-loop containing nucleoside triphosphate hydrolases"/>
    <property type="match status" value="2"/>
</dbReference>
<comment type="similarity">
    <text evidence="3 10 13">Belongs to the IPP transferase family.</text>
</comment>
<comment type="function">
    <text evidence="2 10 12">Catalyzes the transfer of a dimethylallyl group onto the adenine at position 37 in tRNAs that read codons beginning with uridine, leading to the formation of N6-(dimethylallyl)adenosine (i(6)A).</text>
</comment>
<name>A0A223I3F1_THETR</name>
<accession>A0A223I3F1</accession>
<protein>
    <recommendedName>
        <fullName evidence="10">tRNA dimethylallyltransferase</fullName>
        <ecNumber evidence="10">2.5.1.75</ecNumber>
    </recommendedName>
    <alternativeName>
        <fullName evidence="10">Dimethylallyl diphosphate:tRNA dimethylallyltransferase</fullName>
        <shortName evidence="10">DMAPP:tRNA dimethylallyltransferase</shortName>
        <shortName evidence="10">DMATase</shortName>
    </alternativeName>
    <alternativeName>
        <fullName evidence="10">Isopentenyl-diphosphate:tRNA isopentenyltransferase</fullName>
        <shortName evidence="10">IPP transferase</shortName>
        <shortName evidence="10">IPPT</shortName>
        <shortName evidence="10">IPTase</shortName>
    </alternativeName>
</protein>
<dbReference type="GO" id="GO:0006400">
    <property type="term" value="P:tRNA modification"/>
    <property type="evidence" value="ECO:0007669"/>
    <property type="project" value="TreeGrafter"/>
</dbReference>
<keyword evidence="4 10" id="KW-0808">Transferase</keyword>
<organism evidence="14 15">
    <name type="scientific">Thermoanaerobacterium thermosaccharolyticum</name>
    <name type="common">Clostridium thermosaccharolyticum</name>
    <dbReference type="NCBI Taxonomy" id="1517"/>
    <lineage>
        <taxon>Bacteria</taxon>
        <taxon>Bacillati</taxon>
        <taxon>Bacillota</taxon>
        <taxon>Clostridia</taxon>
        <taxon>Thermoanaerobacterales</taxon>
        <taxon>Thermoanaerobacteraceae</taxon>
        <taxon>Thermoanaerobacterium</taxon>
    </lineage>
</organism>
<evidence type="ECO:0000256" key="10">
    <source>
        <dbReference type="HAMAP-Rule" id="MF_00185"/>
    </source>
</evidence>
<dbReference type="Proteomes" id="UP000214975">
    <property type="component" value="Chromosome"/>
</dbReference>
<evidence type="ECO:0000256" key="3">
    <source>
        <dbReference type="ARBA" id="ARBA00005842"/>
    </source>
</evidence>
<comment type="caution">
    <text evidence="10">Lacks conserved residue(s) required for the propagation of feature annotation.</text>
</comment>
<dbReference type="PANTHER" id="PTHR11088">
    <property type="entry name" value="TRNA DIMETHYLALLYLTRANSFERASE"/>
    <property type="match status" value="1"/>
</dbReference>
<dbReference type="InterPro" id="IPR018022">
    <property type="entry name" value="IPT"/>
</dbReference>
<keyword evidence="6 10" id="KW-0547">Nucleotide-binding</keyword>
<evidence type="ECO:0000256" key="13">
    <source>
        <dbReference type="RuleBase" id="RU003785"/>
    </source>
</evidence>
<keyword evidence="5 10" id="KW-0819">tRNA processing</keyword>
<reference evidence="14 15" key="1">
    <citation type="submission" date="2016-08" db="EMBL/GenBank/DDBJ databases">
        <title>A novel genetic cassette of butanologenic Thermoanaerobacterium thermosaccharolyticum that directly convert cellulose to butanol.</title>
        <authorList>
            <person name="Li T."/>
            <person name="He J."/>
        </authorList>
    </citation>
    <scope>NUCLEOTIDE SEQUENCE [LARGE SCALE GENOMIC DNA]</scope>
    <source>
        <strain evidence="14 15">TG57</strain>
    </source>
</reference>
<gene>
    <name evidence="10" type="primary">miaA</name>
    <name evidence="14" type="ORF">Thert_03340</name>
</gene>
<evidence type="ECO:0000256" key="11">
    <source>
        <dbReference type="RuleBase" id="RU003783"/>
    </source>
</evidence>
<dbReference type="Gene3D" id="3.40.50.300">
    <property type="entry name" value="P-loop containing nucleotide triphosphate hydrolases"/>
    <property type="match status" value="1"/>
</dbReference>
<keyword evidence="7 10" id="KW-0067">ATP-binding</keyword>
<comment type="cofactor">
    <cofactor evidence="1 10">
        <name>Mg(2+)</name>
        <dbReference type="ChEBI" id="CHEBI:18420"/>
    </cofactor>
</comment>
<feature type="region of interest" description="Interaction with substrate tRNA" evidence="10">
    <location>
        <begin position="35"/>
        <end position="38"/>
    </location>
</feature>
<dbReference type="NCBIfam" id="TIGR00174">
    <property type="entry name" value="miaA"/>
    <property type="match status" value="1"/>
</dbReference>
<evidence type="ECO:0000256" key="1">
    <source>
        <dbReference type="ARBA" id="ARBA00001946"/>
    </source>
</evidence>
<dbReference type="RefSeq" id="WP_094398028.1">
    <property type="nucleotide sequence ID" value="NZ_CP016893.1"/>
</dbReference>
<evidence type="ECO:0000256" key="4">
    <source>
        <dbReference type="ARBA" id="ARBA00022679"/>
    </source>
</evidence>